<proteinExistence type="predicted"/>
<keyword evidence="3" id="KW-1185">Reference proteome</keyword>
<dbReference type="InterPro" id="IPR000477">
    <property type="entry name" value="RT_dom"/>
</dbReference>
<evidence type="ECO:0000313" key="2">
    <source>
        <dbReference type="EMBL" id="KAL3281040.1"/>
    </source>
</evidence>
<dbReference type="PROSITE" id="PS50878">
    <property type="entry name" value="RT_POL"/>
    <property type="match status" value="1"/>
</dbReference>
<evidence type="ECO:0000259" key="1">
    <source>
        <dbReference type="PROSITE" id="PS50878"/>
    </source>
</evidence>
<evidence type="ECO:0000313" key="3">
    <source>
        <dbReference type="Proteomes" id="UP001516400"/>
    </source>
</evidence>
<sequence>MLRTLKEYFEEFGSMLNTRKTECMTVYSNDKSDLGIGFGQTIKHSDSFKYLGITLAANGKSSNEVSNKIAQGKRVIRHIKFNAVKQKIKIKNSTKNICDNHNLWGRNVEAHTKRKRQIESFRDGLLEMEQWSIKIETREK</sequence>
<organism evidence="2 3">
    <name type="scientific">Cryptolaemus montrouzieri</name>
    <dbReference type="NCBI Taxonomy" id="559131"/>
    <lineage>
        <taxon>Eukaryota</taxon>
        <taxon>Metazoa</taxon>
        <taxon>Ecdysozoa</taxon>
        <taxon>Arthropoda</taxon>
        <taxon>Hexapoda</taxon>
        <taxon>Insecta</taxon>
        <taxon>Pterygota</taxon>
        <taxon>Neoptera</taxon>
        <taxon>Endopterygota</taxon>
        <taxon>Coleoptera</taxon>
        <taxon>Polyphaga</taxon>
        <taxon>Cucujiformia</taxon>
        <taxon>Coccinelloidea</taxon>
        <taxon>Coccinellidae</taxon>
        <taxon>Scymninae</taxon>
        <taxon>Scymnini</taxon>
        <taxon>Cryptolaemus</taxon>
    </lineage>
</organism>
<reference evidence="2 3" key="1">
    <citation type="journal article" date="2021" name="BMC Biol.">
        <title>Horizontally acquired antibacterial genes associated with adaptive radiation of ladybird beetles.</title>
        <authorList>
            <person name="Li H.S."/>
            <person name="Tang X.F."/>
            <person name="Huang Y.H."/>
            <person name="Xu Z.Y."/>
            <person name="Chen M.L."/>
            <person name="Du X.Y."/>
            <person name="Qiu B.Y."/>
            <person name="Chen P.T."/>
            <person name="Zhang W."/>
            <person name="Slipinski A."/>
            <person name="Escalona H.E."/>
            <person name="Waterhouse R.M."/>
            <person name="Zwick A."/>
            <person name="Pang H."/>
        </authorList>
    </citation>
    <scope>NUCLEOTIDE SEQUENCE [LARGE SCALE GENOMIC DNA]</scope>
    <source>
        <strain evidence="2">SYSU2018</strain>
    </source>
</reference>
<dbReference type="EMBL" id="JABFTP020000144">
    <property type="protein sequence ID" value="KAL3281040.1"/>
    <property type="molecule type" value="Genomic_DNA"/>
</dbReference>
<protein>
    <recommendedName>
        <fullName evidence="1">Reverse transcriptase domain-containing protein</fullName>
    </recommendedName>
</protein>
<comment type="caution">
    <text evidence="2">The sequence shown here is derived from an EMBL/GenBank/DDBJ whole genome shotgun (WGS) entry which is preliminary data.</text>
</comment>
<name>A0ABD2NQW5_9CUCU</name>
<dbReference type="AlphaFoldDB" id="A0ABD2NQW5"/>
<accession>A0ABD2NQW5</accession>
<dbReference type="Proteomes" id="UP001516400">
    <property type="component" value="Unassembled WGS sequence"/>
</dbReference>
<gene>
    <name evidence="2" type="ORF">HHI36_004264</name>
</gene>
<feature type="domain" description="Reverse transcriptase" evidence="1">
    <location>
        <begin position="1"/>
        <end position="55"/>
    </location>
</feature>